<sequence length="136" mass="15939">MEIFGVWGGGNEYIQEDLNDFSKNDWEDLCLDVLNWSEFDQYVLIQSIPHGFGGWISSRFNGDSVLYAGDFLLNLFRITENNEIKEEIIDCSFFLKIINTKNYKGLEYIKKWMLVNNLNNNEAFLNIEEALKKAYD</sequence>
<dbReference type="GeneID" id="78401489"/>
<dbReference type="AlphaFoldDB" id="A0A7H9DSI7"/>
<evidence type="ECO:0000313" key="2">
    <source>
        <dbReference type="Proteomes" id="UP000510643"/>
    </source>
</evidence>
<evidence type="ECO:0000313" key="1">
    <source>
        <dbReference type="EMBL" id="QLL58114.1"/>
    </source>
</evidence>
<proteinExistence type="predicted"/>
<dbReference type="RefSeq" id="WP_180906734.1">
    <property type="nucleotide sequence ID" value="NZ_CP040908.1"/>
</dbReference>
<name>A0A7H9DSI7_9FLAO</name>
<dbReference type="KEGG" id="efal:FH779_08490"/>
<protein>
    <submittedName>
        <fullName evidence="1">Uncharacterized protein</fullName>
    </submittedName>
</protein>
<keyword evidence="2" id="KW-1185">Reference proteome</keyword>
<organism evidence="1 2">
    <name type="scientific">Empedobacter falsenii</name>
    <dbReference type="NCBI Taxonomy" id="343874"/>
    <lineage>
        <taxon>Bacteria</taxon>
        <taxon>Pseudomonadati</taxon>
        <taxon>Bacteroidota</taxon>
        <taxon>Flavobacteriia</taxon>
        <taxon>Flavobacteriales</taxon>
        <taxon>Weeksellaceae</taxon>
        <taxon>Empedobacter</taxon>
    </lineage>
</organism>
<dbReference type="Proteomes" id="UP000510643">
    <property type="component" value="Chromosome"/>
</dbReference>
<gene>
    <name evidence="1" type="ORF">FH779_08490</name>
</gene>
<dbReference type="EMBL" id="CP040908">
    <property type="protein sequence ID" value="QLL58114.1"/>
    <property type="molecule type" value="Genomic_DNA"/>
</dbReference>
<accession>A0A7H9DSI7</accession>
<reference evidence="1 2" key="1">
    <citation type="submission" date="2019-06" db="EMBL/GenBank/DDBJ databases">
        <title>Emergence of pandrug resistant Empedobacter falsenii in China.</title>
        <authorList>
            <person name="Dong N."/>
            <person name="Chen S."/>
            <person name="Zhang R."/>
        </authorList>
    </citation>
    <scope>NUCLEOTIDE SEQUENCE [LARGE SCALE GENOMIC DNA]</scope>
    <source>
        <strain evidence="1 2">1681-1</strain>
    </source>
</reference>